<comment type="similarity">
    <text evidence="2">Belongs to the bacterial solute-binding protein 5 family.</text>
</comment>
<dbReference type="PANTHER" id="PTHR30290:SF62">
    <property type="entry name" value="OLIGOPEPTIDE ABC TRANSPORTER, PERIPLASMIC OLIGOPEPTIDE-BINDING PROTEIN"/>
    <property type="match status" value="1"/>
</dbReference>
<dbReference type="InterPro" id="IPR023765">
    <property type="entry name" value="SBP_5_CS"/>
</dbReference>
<feature type="chain" id="PRO_5047439870" evidence="3">
    <location>
        <begin position="25"/>
        <end position="632"/>
    </location>
</feature>
<dbReference type="SUPFAM" id="SSF53850">
    <property type="entry name" value="Periplasmic binding protein-like II"/>
    <property type="match status" value="1"/>
</dbReference>
<evidence type="ECO:0000313" key="5">
    <source>
        <dbReference type="EMBL" id="GLQ12135.1"/>
    </source>
</evidence>
<dbReference type="InterPro" id="IPR039424">
    <property type="entry name" value="SBP_5"/>
</dbReference>
<evidence type="ECO:0000259" key="4">
    <source>
        <dbReference type="Pfam" id="PF00496"/>
    </source>
</evidence>
<dbReference type="Gene3D" id="3.10.105.10">
    <property type="entry name" value="Dipeptide-binding Protein, Domain 3"/>
    <property type="match status" value="1"/>
</dbReference>
<dbReference type="InterPro" id="IPR000914">
    <property type="entry name" value="SBP_5_dom"/>
</dbReference>
<protein>
    <submittedName>
        <fullName evidence="5">Peptide ABC transporter substrate-binding protein</fullName>
    </submittedName>
</protein>
<evidence type="ECO:0000256" key="2">
    <source>
        <dbReference type="ARBA" id="ARBA00005695"/>
    </source>
</evidence>
<dbReference type="RefSeq" id="WP_284393939.1">
    <property type="nucleotide sequence ID" value="NZ_BSNG01000003.1"/>
</dbReference>
<sequence>MKLSALIGLSGALALLPAIGSAGAQEYKEAPALAALVADGTLPPVVERLPASPEVVTPLQEVGQYGGTLRFGLRGSSDHNHILRLVSAQGLVRWNPQFTEVVPNLAERWEVDPEGKVFTFYLREGLKWSDGQPFTADDVLFNVNDLIKNTEFAPTNSRWIVNGDPVQVDKVDDRTVRFTFAGPYGDFLNELATPQGQYPVFNAKHYCSQFLPSYNDDIDALVADSGAGDWQTLYLQKCGDIEVPTRWSNPDRPTMDPWVISSPYTGGATQVVLERNPYFWQVDTEGNQLPYIDRLSAEVSQDVESLLLSVIGGNIDFALRHIDPPANRPVLFENQEKGGYRMFAADPGGGSQMSINLNLTHPDPELRELFNTKDFRVALSLGMDRREVIDTALLGVGEPWQVGDFEGYPYYHEQLSTQFLEYDPDQANTLLDGIGLTRGADGTRVLPSGKPVRFIIDVVPTYMPDHVDQLEIIEQQWARIGVDVDINPIERTFFSERVAANQHDAAVWDELGNKLVGFPDVVPLQNNVIWAVTWGQWYQTGGAQGEEPPESIKERFRLWEAARSTVDMDEKVELRGQINQLAADAYEKIGVTKAAVTYGIAKTNLMNVPETMPSGFYYPTPGPTLLQTWFYK</sequence>
<feature type="domain" description="Solute-binding protein family 5" evidence="4">
    <location>
        <begin position="100"/>
        <end position="509"/>
    </location>
</feature>
<proteinExistence type="inferred from homology"/>
<dbReference type="PROSITE" id="PS01040">
    <property type="entry name" value="SBP_BACTERIAL_5"/>
    <property type="match status" value="1"/>
</dbReference>
<comment type="caution">
    <text evidence="5">The sequence shown here is derived from an EMBL/GenBank/DDBJ whole genome shotgun (WGS) entry which is preliminary data.</text>
</comment>
<comment type="subcellular location">
    <subcellularLocation>
        <location evidence="1">Periplasm</location>
    </subcellularLocation>
</comment>
<dbReference type="EMBL" id="BSNG01000003">
    <property type="protein sequence ID" value="GLQ12135.1"/>
    <property type="molecule type" value="Genomic_DNA"/>
</dbReference>
<reference evidence="5" key="2">
    <citation type="submission" date="2023-01" db="EMBL/GenBank/DDBJ databases">
        <title>Draft genome sequence of Devosia yakushimensis strain NBRC 103855.</title>
        <authorList>
            <person name="Sun Q."/>
            <person name="Mori K."/>
        </authorList>
    </citation>
    <scope>NUCLEOTIDE SEQUENCE</scope>
    <source>
        <strain evidence="5">NBRC 103855</strain>
    </source>
</reference>
<dbReference type="Pfam" id="PF00496">
    <property type="entry name" value="SBP_bac_5"/>
    <property type="match status" value="1"/>
</dbReference>
<dbReference type="PANTHER" id="PTHR30290">
    <property type="entry name" value="PERIPLASMIC BINDING COMPONENT OF ABC TRANSPORTER"/>
    <property type="match status" value="1"/>
</dbReference>
<gene>
    <name evidence="5" type="ORF">GCM10007913_40670</name>
</gene>
<evidence type="ECO:0000313" key="6">
    <source>
        <dbReference type="Proteomes" id="UP001161406"/>
    </source>
</evidence>
<accession>A0ABQ5UJ66</accession>
<organism evidence="5 6">
    <name type="scientific">Devosia yakushimensis</name>
    <dbReference type="NCBI Taxonomy" id="470028"/>
    <lineage>
        <taxon>Bacteria</taxon>
        <taxon>Pseudomonadati</taxon>
        <taxon>Pseudomonadota</taxon>
        <taxon>Alphaproteobacteria</taxon>
        <taxon>Hyphomicrobiales</taxon>
        <taxon>Devosiaceae</taxon>
        <taxon>Devosia</taxon>
    </lineage>
</organism>
<evidence type="ECO:0000256" key="1">
    <source>
        <dbReference type="ARBA" id="ARBA00004418"/>
    </source>
</evidence>
<dbReference type="CDD" id="cd08500">
    <property type="entry name" value="PBP2_NikA_DppA_OppA_like_4"/>
    <property type="match status" value="1"/>
</dbReference>
<keyword evidence="3" id="KW-0732">Signal</keyword>
<feature type="signal peptide" evidence="3">
    <location>
        <begin position="1"/>
        <end position="24"/>
    </location>
</feature>
<evidence type="ECO:0000256" key="3">
    <source>
        <dbReference type="SAM" id="SignalP"/>
    </source>
</evidence>
<dbReference type="Gene3D" id="3.40.190.10">
    <property type="entry name" value="Periplasmic binding protein-like II"/>
    <property type="match status" value="1"/>
</dbReference>
<keyword evidence="6" id="KW-1185">Reference proteome</keyword>
<dbReference type="Proteomes" id="UP001161406">
    <property type="component" value="Unassembled WGS sequence"/>
</dbReference>
<name>A0ABQ5UJ66_9HYPH</name>
<reference evidence="5" key="1">
    <citation type="journal article" date="2014" name="Int. J. Syst. Evol. Microbiol.">
        <title>Complete genome of a new Firmicutes species belonging to the dominant human colonic microbiota ('Ruminococcus bicirculans') reveals two chromosomes and a selective capacity to utilize plant glucans.</title>
        <authorList>
            <consortium name="NISC Comparative Sequencing Program"/>
            <person name="Wegmann U."/>
            <person name="Louis P."/>
            <person name="Goesmann A."/>
            <person name="Henrissat B."/>
            <person name="Duncan S.H."/>
            <person name="Flint H.J."/>
        </authorList>
    </citation>
    <scope>NUCLEOTIDE SEQUENCE</scope>
    <source>
        <strain evidence="5">NBRC 103855</strain>
    </source>
</reference>